<evidence type="ECO:0000256" key="1">
    <source>
        <dbReference type="ARBA" id="ARBA00004141"/>
    </source>
</evidence>
<feature type="transmembrane region" description="Helical" evidence="9">
    <location>
        <begin position="339"/>
        <end position="358"/>
    </location>
</feature>
<feature type="transmembrane region" description="Helical" evidence="9">
    <location>
        <begin position="151"/>
        <end position="168"/>
    </location>
</feature>
<dbReference type="PANTHER" id="PTHR22950">
    <property type="entry name" value="AMINO ACID TRANSPORTER"/>
    <property type="match status" value="1"/>
</dbReference>
<evidence type="ECO:0000256" key="3">
    <source>
        <dbReference type="ARBA" id="ARBA00022692"/>
    </source>
</evidence>
<evidence type="ECO:0000256" key="4">
    <source>
        <dbReference type="ARBA" id="ARBA00022970"/>
    </source>
</evidence>
<sequence length="778" mass="88571">MSSNDVQTLANSIIGTSILAMPYCFAKCGVILSILLLILSTIITRKCCHYLIKASIVTRRKNMELLGFYIFGNSGKTLVEISIIGFLMGTCIAFFVVIGDLCPLLIQKLFNLQNYNHYALRNWLIIAITILFIIPLSFLKNIQSLSFVCKASIGFYIILTFKTILESFSRFKNDENWSSNIELWNTENILQCLPIFSMAMSCQMQLFEVYENITSFDRIRQNIFHATSICLVVYTVIGFFGYVAFYNQTLSGNVLLNFTPSFSTDIITLGFIMSLACSFPLVIFPCRTSLASLIYRKVHHSDISPYVPESKYKPLTIFIIISTMFVGILIPSVEVVIGFVGSTIGVLICMIFPAICFVKIMQRHSSEKVIAQAIIVVGFVIMILGTYSNLSALDTAKSGSHIEVKVPVLNIPNEPVPLLHPKDVQRFQNDQPVLAKEVPIIPLAPIKNISEETIQKPAIIPEIKKADEEVKISEDGIRKEEQEIAADIEKAPLEPLKNPEQEIKEKDNEIKELKASKDKLEKEVHEMKEELVKQNQETQQLVLKKFDEIAEKVEKIEKQSNDGKEDAKKPVPIETRDNIEEEHEHDIKHENLVIIQNEPIQQQQAELKSENLKKESSNAEELHAKDLNVAKETDKINDTPLEKIHKPIDPIVKLIKDQEPLSYRVGEKMMEEKKHNLSISVEKDGNKHIENVELSKLQDEKQLDDMKPLEPEKHDVEVSEKDKSSHENRDEIHEDLKNEMRKKRDTDGLNELLKLNPIDLQFKSIISRDLKAVKDEAR</sequence>
<keyword evidence="4" id="KW-0029">Amino-acid transport</keyword>
<proteinExistence type="predicted"/>
<reference evidence="11" key="1">
    <citation type="submission" date="2022-01" db="EMBL/GenBank/DDBJ databases">
        <authorList>
            <person name="King R."/>
        </authorList>
    </citation>
    <scope>NUCLEOTIDE SEQUENCE</scope>
</reference>
<feature type="transmembrane region" description="Helical" evidence="9">
    <location>
        <begin position="315"/>
        <end position="333"/>
    </location>
</feature>
<evidence type="ECO:0000256" key="7">
    <source>
        <dbReference type="SAM" id="Coils"/>
    </source>
</evidence>
<dbReference type="PANTHER" id="PTHR22950:SF646">
    <property type="entry name" value="SODIUM-COUPLED NEUTRAL AMINO ACID TRANSPORTER 10-RELATED"/>
    <property type="match status" value="1"/>
</dbReference>
<feature type="transmembrane region" description="Helical" evidence="9">
    <location>
        <begin position="222"/>
        <end position="246"/>
    </location>
</feature>
<feature type="region of interest" description="Disordered" evidence="8">
    <location>
        <begin position="696"/>
        <end position="745"/>
    </location>
</feature>
<feature type="transmembrane region" description="Helical" evidence="9">
    <location>
        <begin position="118"/>
        <end position="139"/>
    </location>
</feature>
<keyword evidence="2" id="KW-0813">Transport</keyword>
<feature type="region of interest" description="Disordered" evidence="8">
    <location>
        <begin position="604"/>
        <end position="633"/>
    </location>
</feature>
<protein>
    <recommendedName>
        <fullName evidence="10">Amino acid transporter transmembrane domain-containing protein</fullName>
    </recommendedName>
</protein>
<name>A0A9N9WLL5_9DIPT</name>
<gene>
    <name evidence="11" type="ORF">CHIRRI_LOCUS1094</name>
</gene>
<evidence type="ECO:0000313" key="12">
    <source>
        <dbReference type="Proteomes" id="UP001153620"/>
    </source>
</evidence>
<feature type="domain" description="Amino acid transporter transmembrane" evidence="10">
    <location>
        <begin position="8"/>
        <end position="387"/>
    </location>
</feature>
<evidence type="ECO:0000313" key="11">
    <source>
        <dbReference type="EMBL" id="CAG9798109.1"/>
    </source>
</evidence>
<dbReference type="InterPro" id="IPR013057">
    <property type="entry name" value="AA_transpt_TM"/>
</dbReference>
<feature type="transmembrane region" description="Helical" evidence="9">
    <location>
        <begin position="83"/>
        <end position="106"/>
    </location>
</feature>
<feature type="coiled-coil region" evidence="7">
    <location>
        <begin position="463"/>
        <end position="544"/>
    </location>
</feature>
<evidence type="ECO:0000256" key="2">
    <source>
        <dbReference type="ARBA" id="ARBA00022448"/>
    </source>
</evidence>
<feature type="transmembrane region" description="Helical" evidence="9">
    <location>
        <begin position="370"/>
        <end position="390"/>
    </location>
</feature>
<dbReference type="OrthoDB" id="513400at2759"/>
<dbReference type="AlphaFoldDB" id="A0A9N9WLL5"/>
<evidence type="ECO:0000259" key="10">
    <source>
        <dbReference type="Pfam" id="PF01490"/>
    </source>
</evidence>
<accession>A0A9N9WLL5</accession>
<keyword evidence="12" id="KW-1185">Reference proteome</keyword>
<dbReference type="EMBL" id="OU895877">
    <property type="protein sequence ID" value="CAG9798109.1"/>
    <property type="molecule type" value="Genomic_DNA"/>
</dbReference>
<keyword evidence="3 9" id="KW-0812">Transmembrane</keyword>
<keyword evidence="5 9" id="KW-1133">Transmembrane helix</keyword>
<evidence type="ECO:0000256" key="8">
    <source>
        <dbReference type="SAM" id="MobiDB-lite"/>
    </source>
</evidence>
<evidence type="ECO:0000256" key="5">
    <source>
        <dbReference type="ARBA" id="ARBA00022989"/>
    </source>
</evidence>
<dbReference type="GO" id="GO:0016020">
    <property type="term" value="C:membrane"/>
    <property type="evidence" value="ECO:0007669"/>
    <property type="project" value="UniProtKB-SubCell"/>
</dbReference>
<feature type="compositionally biased region" description="Basic and acidic residues" evidence="8">
    <location>
        <begin position="607"/>
        <end position="633"/>
    </location>
</feature>
<evidence type="ECO:0000256" key="6">
    <source>
        <dbReference type="ARBA" id="ARBA00023136"/>
    </source>
</evidence>
<organism evidence="11 12">
    <name type="scientific">Chironomus riparius</name>
    <dbReference type="NCBI Taxonomy" id="315576"/>
    <lineage>
        <taxon>Eukaryota</taxon>
        <taxon>Metazoa</taxon>
        <taxon>Ecdysozoa</taxon>
        <taxon>Arthropoda</taxon>
        <taxon>Hexapoda</taxon>
        <taxon>Insecta</taxon>
        <taxon>Pterygota</taxon>
        <taxon>Neoptera</taxon>
        <taxon>Endopterygota</taxon>
        <taxon>Diptera</taxon>
        <taxon>Nematocera</taxon>
        <taxon>Chironomoidea</taxon>
        <taxon>Chironomidae</taxon>
        <taxon>Chironominae</taxon>
        <taxon>Chironomus</taxon>
    </lineage>
</organism>
<feature type="transmembrane region" description="Helical" evidence="9">
    <location>
        <begin position="266"/>
        <end position="295"/>
    </location>
</feature>
<keyword evidence="6 9" id="KW-0472">Membrane</keyword>
<dbReference type="GO" id="GO:0015179">
    <property type="term" value="F:L-amino acid transmembrane transporter activity"/>
    <property type="evidence" value="ECO:0007669"/>
    <property type="project" value="TreeGrafter"/>
</dbReference>
<feature type="transmembrane region" description="Helical" evidence="9">
    <location>
        <begin position="20"/>
        <end position="43"/>
    </location>
</feature>
<reference evidence="11" key="2">
    <citation type="submission" date="2022-10" db="EMBL/GenBank/DDBJ databases">
        <authorList>
            <consortium name="ENA_rothamsted_submissions"/>
            <consortium name="culmorum"/>
            <person name="King R."/>
        </authorList>
    </citation>
    <scope>NUCLEOTIDE SEQUENCE</scope>
</reference>
<comment type="subcellular location">
    <subcellularLocation>
        <location evidence="1">Membrane</location>
        <topology evidence="1">Multi-pass membrane protein</topology>
    </subcellularLocation>
</comment>
<dbReference type="Pfam" id="PF01490">
    <property type="entry name" value="Aa_trans"/>
    <property type="match status" value="1"/>
</dbReference>
<dbReference type="Proteomes" id="UP001153620">
    <property type="component" value="Chromosome 1"/>
</dbReference>
<evidence type="ECO:0000256" key="9">
    <source>
        <dbReference type="SAM" id="Phobius"/>
    </source>
</evidence>
<keyword evidence="7" id="KW-0175">Coiled coil</keyword>